<keyword evidence="5" id="KW-0812">Transmembrane</keyword>
<dbReference type="AlphaFoldDB" id="A0A948TJJ3"/>
<sequence>MVSLLIPLLFLGILYFLMMRPQKKQQQQYQEMLNNLQKGAHVVTIGGLYGVIDSIDRDKNTVVLDCDGIYLTFKLRAIREIVDANGAAVKNNDAKPATKAEKETAKPAEPATETTETTKTTDADEASDK</sequence>
<evidence type="ECO:0000256" key="4">
    <source>
        <dbReference type="ARBA" id="ARBA00022475"/>
    </source>
</evidence>
<protein>
    <submittedName>
        <fullName evidence="11">Preprotein translocase subunit YajC</fullName>
    </submittedName>
</protein>
<comment type="caution">
    <text evidence="11">The sequence shown here is derived from an EMBL/GenBank/DDBJ whole genome shotgun (WGS) entry which is preliminary data.</text>
</comment>
<dbReference type="GO" id="GO:0005886">
    <property type="term" value="C:plasma membrane"/>
    <property type="evidence" value="ECO:0007669"/>
    <property type="project" value="UniProtKB-SubCell"/>
</dbReference>
<evidence type="ECO:0000256" key="3">
    <source>
        <dbReference type="ARBA" id="ARBA00022448"/>
    </source>
</evidence>
<dbReference type="InterPro" id="IPR003849">
    <property type="entry name" value="Preprotein_translocase_YajC"/>
</dbReference>
<accession>A0A948TJJ3</accession>
<dbReference type="PRINTS" id="PR01853">
    <property type="entry name" value="YAJCTRNLCASE"/>
</dbReference>
<dbReference type="Proteomes" id="UP000777303">
    <property type="component" value="Unassembled WGS sequence"/>
</dbReference>
<feature type="region of interest" description="Disordered" evidence="10">
    <location>
        <begin position="89"/>
        <end position="129"/>
    </location>
</feature>
<gene>
    <name evidence="11" type="primary">yajC</name>
    <name evidence="11" type="ORF">H9901_03870</name>
</gene>
<evidence type="ECO:0000256" key="9">
    <source>
        <dbReference type="ARBA" id="ARBA00023136"/>
    </source>
</evidence>
<dbReference type="Pfam" id="PF02699">
    <property type="entry name" value="YajC"/>
    <property type="match status" value="1"/>
</dbReference>
<comment type="similarity">
    <text evidence="2">Belongs to the YajC family.</text>
</comment>
<evidence type="ECO:0000256" key="5">
    <source>
        <dbReference type="ARBA" id="ARBA00022692"/>
    </source>
</evidence>
<keyword evidence="9" id="KW-0472">Membrane</keyword>
<keyword evidence="6" id="KW-0653">Protein transport</keyword>
<evidence type="ECO:0000256" key="6">
    <source>
        <dbReference type="ARBA" id="ARBA00022927"/>
    </source>
</evidence>
<evidence type="ECO:0000256" key="1">
    <source>
        <dbReference type="ARBA" id="ARBA00004162"/>
    </source>
</evidence>
<proteinExistence type="inferred from homology"/>
<dbReference type="EMBL" id="JAHLFS010000051">
    <property type="protein sequence ID" value="MBU3851818.1"/>
    <property type="molecule type" value="Genomic_DNA"/>
</dbReference>
<evidence type="ECO:0000256" key="2">
    <source>
        <dbReference type="ARBA" id="ARBA00006742"/>
    </source>
</evidence>
<reference evidence="11" key="2">
    <citation type="submission" date="2021-04" db="EMBL/GenBank/DDBJ databases">
        <authorList>
            <person name="Gilroy R."/>
        </authorList>
    </citation>
    <scope>NUCLEOTIDE SEQUENCE</scope>
    <source>
        <strain evidence="11">F6-6636</strain>
    </source>
</reference>
<comment type="subcellular location">
    <subcellularLocation>
        <location evidence="1">Cell membrane</location>
        <topology evidence="1">Single-pass membrane protein</topology>
    </subcellularLocation>
</comment>
<keyword evidence="7" id="KW-1133">Transmembrane helix</keyword>
<keyword evidence="8" id="KW-0811">Translocation</keyword>
<feature type="compositionally biased region" description="Basic and acidic residues" evidence="10">
    <location>
        <begin position="92"/>
        <end position="106"/>
    </location>
</feature>
<organism evidence="11 12">
    <name type="scientific">Candidatus Paralactobacillus gallistercoris</name>
    <dbReference type="NCBI Taxonomy" id="2838724"/>
    <lineage>
        <taxon>Bacteria</taxon>
        <taxon>Bacillati</taxon>
        <taxon>Bacillota</taxon>
        <taxon>Bacilli</taxon>
        <taxon>Lactobacillales</taxon>
        <taxon>Lactobacillaceae</taxon>
        <taxon>Lactobacillus</taxon>
    </lineage>
</organism>
<dbReference type="GO" id="GO:0015031">
    <property type="term" value="P:protein transport"/>
    <property type="evidence" value="ECO:0007669"/>
    <property type="project" value="UniProtKB-KW"/>
</dbReference>
<dbReference type="NCBIfam" id="TIGR00739">
    <property type="entry name" value="yajC"/>
    <property type="match status" value="1"/>
</dbReference>
<evidence type="ECO:0000313" key="11">
    <source>
        <dbReference type="EMBL" id="MBU3851818.1"/>
    </source>
</evidence>
<evidence type="ECO:0000256" key="10">
    <source>
        <dbReference type="SAM" id="MobiDB-lite"/>
    </source>
</evidence>
<evidence type="ECO:0000256" key="7">
    <source>
        <dbReference type="ARBA" id="ARBA00022989"/>
    </source>
</evidence>
<dbReference type="SMART" id="SM01323">
    <property type="entry name" value="YajC"/>
    <property type="match status" value="1"/>
</dbReference>
<keyword evidence="3" id="KW-0813">Transport</keyword>
<evidence type="ECO:0000313" key="12">
    <source>
        <dbReference type="Proteomes" id="UP000777303"/>
    </source>
</evidence>
<reference evidence="11" key="1">
    <citation type="journal article" date="2021" name="PeerJ">
        <title>Extensive microbial diversity within the chicken gut microbiome revealed by metagenomics and culture.</title>
        <authorList>
            <person name="Gilroy R."/>
            <person name="Ravi A."/>
            <person name="Getino M."/>
            <person name="Pursley I."/>
            <person name="Horton D.L."/>
            <person name="Alikhan N.F."/>
            <person name="Baker D."/>
            <person name="Gharbi K."/>
            <person name="Hall N."/>
            <person name="Watson M."/>
            <person name="Adriaenssens E.M."/>
            <person name="Foster-Nyarko E."/>
            <person name="Jarju S."/>
            <person name="Secka A."/>
            <person name="Antonio M."/>
            <person name="Oren A."/>
            <person name="Chaudhuri R.R."/>
            <person name="La Ragione R."/>
            <person name="Hildebrand F."/>
            <person name="Pallen M.J."/>
        </authorList>
    </citation>
    <scope>NUCLEOTIDE SEQUENCE</scope>
    <source>
        <strain evidence="11">F6-6636</strain>
    </source>
</reference>
<feature type="compositionally biased region" description="Low complexity" evidence="10">
    <location>
        <begin position="107"/>
        <end position="118"/>
    </location>
</feature>
<dbReference type="PANTHER" id="PTHR33909">
    <property type="entry name" value="SEC TRANSLOCON ACCESSORY COMPLEX SUBUNIT YAJC"/>
    <property type="match status" value="1"/>
</dbReference>
<dbReference type="PANTHER" id="PTHR33909:SF1">
    <property type="entry name" value="SEC TRANSLOCON ACCESSORY COMPLEX SUBUNIT YAJC"/>
    <property type="match status" value="1"/>
</dbReference>
<name>A0A948TJJ3_9LACO</name>
<evidence type="ECO:0000256" key="8">
    <source>
        <dbReference type="ARBA" id="ARBA00023010"/>
    </source>
</evidence>
<feature type="compositionally biased region" description="Basic and acidic residues" evidence="10">
    <location>
        <begin position="119"/>
        <end position="129"/>
    </location>
</feature>
<keyword evidence="4" id="KW-1003">Cell membrane</keyword>